<dbReference type="WBParaSite" id="HCON_00141570-00001">
    <property type="protein sequence ID" value="HCON_00141570-00001"/>
    <property type="gene ID" value="HCON_00141570"/>
</dbReference>
<dbReference type="InterPro" id="IPR020901">
    <property type="entry name" value="Prtase_inh_Kunz-CS"/>
</dbReference>
<feature type="domain" description="BPTI/Kunitz inhibitor" evidence="2">
    <location>
        <begin position="203"/>
        <end position="256"/>
    </location>
</feature>
<evidence type="ECO:0000256" key="1">
    <source>
        <dbReference type="SAM" id="MobiDB-lite"/>
    </source>
</evidence>
<dbReference type="Proteomes" id="UP000025227">
    <property type="component" value="Unplaced"/>
</dbReference>
<dbReference type="SUPFAM" id="SSF57362">
    <property type="entry name" value="BPTI-like"/>
    <property type="match status" value="1"/>
</dbReference>
<dbReference type="PANTHER" id="PTHR47248:SF9">
    <property type="entry name" value="BPTI_KUNITZ INHIBITOR DOMAIN-CONTAINING PROTEIN"/>
    <property type="match status" value="1"/>
</dbReference>
<accession>A0A7I4YSN0</accession>
<evidence type="ECO:0000313" key="4">
    <source>
        <dbReference type="WBParaSite" id="HCON_00141570-00001"/>
    </source>
</evidence>
<dbReference type="Gene3D" id="4.10.410.10">
    <property type="entry name" value="Pancreatic trypsin inhibitor Kunitz domain"/>
    <property type="match status" value="1"/>
</dbReference>
<dbReference type="PANTHER" id="PTHR47248">
    <property type="entry name" value="PROTEIN CBG06772"/>
    <property type="match status" value="1"/>
</dbReference>
<dbReference type="InterPro" id="IPR052861">
    <property type="entry name" value="BPTI/Kunitz_domain"/>
</dbReference>
<dbReference type="InterPro" id="IPR036880">
    <property type="entry name" value="Kunitz_BPTI_sf"/>
</dbReference>
<sequence>SSLALPIDFSAQECVHQECILQQRNRMESFLRRLAVFGLLSSYIHAQDYSDDDYDIYSDEYPFHQSYPHSIDRPSRPYPSHNRRDHHEFGTSNRGSRDCHNCKEIGNACSTSAPDDQVICAKPKIVYTAVECLSAKIKCEYAEHYNVRLETDSGHVLAIGEQSETLVECINGRWMAKDSRNTKIKFNRLRCIPTEGRKVIRPCNYSLDMGDKHCDEDATIRYHFDAETKRCLPFKYTGCGGNANNFNRKSHCYDECLPADYFDCPANSPPTRRPDGSADCDKEKRKCPEGSSCKMGFAVGICCDDKNLEKYKANIKPDCGDRKVVLEDEFDSAGTLLGKSCDHQFCPLEAECHRGTYFAYCCQ</sequence>
<feature type="region of interest" description="Disordered" evidence="1">
    <location>
        <begin position="67"/>
        <end position="93"/>
    </location>
</feature>
<reference evidence="4" key="1">
    <citation type="submission" date="2020-12" db="UniProtKB">
        <authorList>
            <consortium name="WormBaseParasite"/>
        </authorList>
    </citation>
    <scope>IDENTIFICATION</scope>
    <source>
        <strain evidence="4">MHco3</strain>
    </source>
</reference>
<dbReference type="InterPro" id="IPR002223">
    <property type="entry name" value="Kunitz_BPTI"/>
</dbReference>
<keyword evidence="3" id="KW-1185">Reference proteome</keyword>
<dbReference type="PROSITE" id="PS00280">
    <property type="entry name" value="BPTI_KUNITZ_1"/>
    <property type="match status" value="1"/>
</dbReference>
<organism evidence="3 4">
    <name type="scientific">Haemonchus contortus</name>
    <name type="common">Barber pole worm</name>
    <dbReference type="NCBI Taxonomy" id="6289"/>
    <lineage>
        <taxon>Eukaryota</taxon>
        <taxon>Metazoa</taxon>
        <taxon>Ecdysozoa</taxon>
        <taxon>Nematoda</taxon>
        <taxon>Chromadorea</taxon>
        <taxon>Rhabditida</taxon>
        <taxon>Rhabditina</taxon>
        <taxon>Rhabditomorpha</taxon>
        <taxon>Strongyloidea</taxon>
        <taxon>Trichostrongylidae</taxon>
        <taxon>Haemonchus</taxon>
    </lineage>
</organism>
<dbReference type="AlphaFoldDB" id="A0A7I4YSN0"/>
<dbReference type="OrthoDB" id="4473401at2759"/>
<protein>
    <submittedName>
        <fullName evidence="4">BPTI/Kunitz inhibitor domain-containing protein</fullName>
    </submittedName>
</protein>
<dbReference type="Pfam" id="PF00014">
    <property type="entry name" value="Kunitz_BPTI"/>
    <property type="match status" value="1"/>
</dbReference>
<proteinExistence type="predicted"/>
<dbReference type="SMART" id="SM00131">
    <property type="entry name" value="KU"/>
    <property type="match status" value="1"/>
</dbReference>
<dbReference type="CDD" id="cd00109">
    <property type="entry name" value="Kunitz-type"/>
    <property type="match status" value="1"/>
</dbReference>
<name>A0A7I4YSN0_HAECO</name>
<dbReference type="PROSITE" id="PS50279">
    <property type="entry name" value="BPTI_KUNITZ_2"/>
    <property type="match status" value="1"/>
</dbReference>
<dbReference type="GO" id="GO:0004867">
    <property type="term" value="F:serine-type endopeptidase inhibitor activity"/>
    <property type="evidence" value="ECO:0007669"/>
    <property type="project" value="InterPro"/>
</dbReference>
<evidence type="ECO:0000313" key="3">
    <source>
        <dbReference type="Proteomes" id="UP000025227"/>
    </source>
</evidence>
<evidence type="ECO:0000259" key="2">
    <source>
        <dbReference type="PROSITE" id="PS50279"/>
    </source>
</evidence>